<reference evidence="2 3" key="1">
    <citation type="submission" date="2014-02" db="EMBL/GenBank/DDBJ databases">
        <title>The small core and large imbalanced accessory genome model reveals a collaborative survival strategy of Sorangium cellulosum strains in nature.</title>
        <authorList>
            <person name="Han K."/>
            <person name="Peng R."/>
            <person name="Blom J."/>
            <person name="Li Y.-Z."/>
        </authorList>
    </citation>
    <scope>NUCLEOTIDE SEQUENCE [LARGE SCALE GENOMIC DNA]</scope>
    <source>
        <strain evidence="2 3">So0157-25</strain>
    </source>
</reference>
<feature type="chain" id="PRO_5007565330" description="Secreted protein" evidence="1">
    <location>
        <begin position="25"/>
        <end position="546"/>
    </location>
</feature>
<dbReference type="PANTHER" id="PTHR42754">
    <property type="entry name" value="ENDOGLUCANASE"/>
    <property type="match status" value="1"/>
</dbReference>
<sequence>MMFHSARFMQASLLAFIVAGSGCALFLGLDDFEDAPAPEDQSSTGSGDVSACNPDAVEQCYSGPQGTVNVGLCRAGTRTCDGNQSSWSACEGERLPDQESCASGEDENCDGFDCALWARTSGKEAVAHALAANKAGDIIAVGSFSESIQFGPEPLVSTGDSDIFIVAFDRTGKHLWSRKFGDAAAQEATSVSVDASDNIILTGANGGTINFGGPDIGPGLFVAKLSDNGEHTWSRSFSGNPISERTTQSFARTVRPKVESTRHGDIIISGTFKGDIEFDDTLLVSTPASTLDMYVAKLDGKTGSTSTEQGGWVRKFGSAGYDALTDVVVDRSDNIIITGEHHSSISFGDRPELGGLGMFLVKLDRDGTPTWSRGFSGGYPSALDVDRLGNITATGNYDKIIDFGGAAPLASREGYTAVFVAQFDASGEHVWSRDFEGRGHNTIGDISTDALNNIVLIGEFAKELIVDSNTLDHFELPSPWVLKLDSTGKTLWKKSNMSGGISFGIACKTDSSNEIIITGRHSHQIEFETGTLEAEGDALFIARLGI</sequence>
<evidence type="ECO:0000313" key="3">
    <source>
        <dbReference type="Proteomes" id="UP000075420"/>
    </source>
</evidence>
<dbReference type="SUPFAM" id="SSF50998">
    <property type="entry name" value="Quinoprotein alcohol dehydrogenase-like"/>
    <property type="match status" value="1"/>
</dbReference>
<evidence type="ECO:0008006" key="4">
    <source>
        <dbReference type="Google" id="ProtNLM"/>
    </source>
</evidence>
<evidence type="ECO:0000313" key="2">
    <source>
        <dbReference type="EMBL" id="KYF51204.1"/>
    </source>
</evidence>
<accession>A0A150P668</accession>
<dbReference type="PROSITE" id="PS51257">
    <property type="entry name" value="PROKAR_LIPOPROTEIN"/>
    <property type="match status" value="1"/>
</dbReference>
<dbReference type="Gene3D" id="2.130.10.10">
    <property type="entry name" value="YVTN repeat-like/Quinoprotein amine dehydrogenase"/>
    <property type="match status" value="1"/>
</dbReference>
<dbReference type="EMBL" id="JELY01002940">
    <property type="protein sequence ID" value="KYF51204.1"/>
    <property type="molecule type" value="Genomic_DNA"/>
</dbReference>
<protein>
    <recommendedName>
        <fullName evidence="4">Secreted protein</fullName>
    </recommendedName>
</protein>
<dbReference type="Proteomes" id="UP000075420">
    <property type="component" value="Unassembled WGS sequence"/>
</dbReference>
<name>A0A150P668_SORCE</name>
<gene>
    <name evidence="2" type="ORF">BE08_20510</name>
</gene>
<dbReference type="InterPro" id="IPR011047">
    <property type="entry name" value="Quinoprotein_ADH-like_sf"/>
</dbReference>
<feature type="signal peptide" evidence="1">
    <location>
        <begin position="1"/>
        <end position="24"/>
    </location>
</feature>
<evidence type="ECO:0000256" key="1">
    <source>
        <dbReference type="SAM" id="SignalP"/>
    </source>
</evidence>
<comment type="caution">
    <text evidence="2">The sequence shown here is derived from an EMBL/GenBank/DDBJ whole genome shotgun (WGS) entry which is preliminary data.</text>
</comment>
<keyword evidence="1" id="KW-0732">Signal</keyword>
<dbReference type="InterPro" id="IPR015943">
    <property type="entry name" value="WD40/YVTN_repeat-like_dom_sf"/>
</dbReference>
<proteinExistence type="predicted"/>
<organism evidence="2 3">
    <name type="scientific">Sorangium cellulosum</name>
    <name type="common">Polyangium cellulosum</name>
    <dbReference type="NCBI Taxonomy" id="56"/>
    <lineage>
        <taxon>Bacteria</taxon>
        <taxon>Pseudomonadati</taxon>
        <taxon>Myxococcota</taxon>
        <taxon>Polyangia</taxon>
        <taxon>Polyangiales</taxon>
        <taxon>Polyangiaceae</taxon>
        <taxon>Sorangium</taxon>
    </lineage>
</organism>
<dbReference type="AlphaFoldDB" id="A0A150P668"/>
<dbReference type="PANTHER" id="PTHR42754:SF1">
    <property type="entry name" value="LIPOPROTEIN"/>
    <property type="match status" value="1"/>
</dbReference>